<reference evidence="5 6" key="1">
    <citation type="submission" date="2023-03" db="EMBL/GenBank/DDBJ databases">
        <title>High-quality genome of Scylla paramamosain provides insights in environmental adaptation.</title>
        <authorList>
            <person name="Zhang L."/>
        </authorList>
    </citation>
    <scope>NUCLEOTIDE SEQUENCE [LARGE SCALE GENOMIC DNA]</scope>
    <source>
        <strain evidence="5">LZ_2023a</strain>
        <tissue evidence="5">Muscle</tissue>
    </source>
</reference>
<sequence length="292" mass="31497">MDLHNHVPDHDAVNPEGLSDVPAEYPMSSLLDGLPETQHNQLLEMLHVPLLHGGVKEAFLLPSFTTSDTPSFALACFLLAITACLLELLRLAVWYVEGQYMSDGNSAGSSSCACKQCTLSVLSLGNERKSYNTMHDVQDVDASSGAIPAATEPSSSCLCRCLALASVGVLQFFTYLGSTLLMLVAMTMNIFLILSLGVGASLGKLTTLYLKRHLKEARNRQIKPGISVRVIQGHPTLHPLVPRPRYLTALDTRLLGLIHVAAAASWCLLGKEEKRESEVLPSASPRHPEGGS</sequence>
<feature type="transmembrane region" description="Helical" evidence="4">
    <location>
        <begin position="161"/>
        <end position="184"/>
    </location>
</feature>
<feature type="transmembrane region" description="Helical" evidence="4">
    <location>
        <begin position="72"/>
        <end position="96"/>
    </location>
</feature>
<dbReference type="InterPro" id="IPR007274">
    <property type="entry name" value="Cop_transporter"/>
</dbReference>
<dbReference type="EMBL" id="JARAKH010000008">
    <property type="protein sequence ID" value="KAK8402000.1"/>
    <property type="molecule type" value="Genomic_DNA"/>
</dbReference>
<evidence type="ECO:0000256" key="3">
    <source>
        <dbReference type="ARBA" id="ARBA00023136"/>
    </source>
</evidence>
<gene>
    <name evidence="5" type="ORF">O3P69_001229</name>
</gene>
<keyword evidence="4" id="KW-0813">Transport</keyword>
<proteinExistence type="inferred from homology"/>
<dbReference type="EMBL" id="JARAKH010000008">
    <property type="protein sequence ID" value="KAK8402002.1"/>
    <property type="molecule type" value="Genomic_DNA"/>
</dbReference>
<keyword evidence="6" id="KW-1185">Reference proteome</keyword>
<evidence type="ECO:0000256" key="2">
    <source>
        <dbReference type="ARBA" id="ARBA00022989"/>
    </source>
</evidence>
<comment type="caution">
    <text evidence="5">The sequence shown here is derived from an EMBL/GenBank/DDBJ whole genome shotgun (WGS) entry which is preliminary data.</text>
</comment>
<keyword evidence="3 4" id="KW-0472">Membrane</keyword>
<keyword evidence="4" id="KW-0187">Copper transport</keyword>
<dbReference type="GO" id="GO:0005375">
    <property type="term" value="F:copper ion transmembrane transporter activity"/>
    <property type="evidence" value="ECO:0007669"/>
    <property type="project" value="UniProtKB-UniRule"/>
</dbReference>
<dbReference type="EMBL" id="JARAKH010000008">
    <property type="protein sequence ID" value="KAK8402001.1"/>
    <property type="molecule type" value="Genomic_DNA"/>
</dbReference>
<keyword evidence="1 4" id="KW-0812">Transmembrane</keyword>
<dbReference type="AlphaFoldDB" id="A0AAW0UTW0"/>
<keyword evidence="4" id="KW-0406">Ion transport</keyword>
<protein>
    <recommendedName>
        <fullName evidence="4">Copper transport protein</fullName>
    </recommendedName>
</protein>
<comment type="similarity">
    <text evidence="4">Belongs to the copper transporter (Ctr) (TC 1.A.56) family. SLC31A subfamily.</text>
</comment>
<dbReference type="Pfam" id="PF04145">
    <property type="entry name" value="Ctr"/>
    <property type="match status" value="1"/>
</dbReference>
<evidence type="ECO:0000313" key="5">
    <source>
        <dbReference type="EMBL" id="KAK8402000.1"/>
    </source>
</evidence>
<dbReference type="Proteomes" id="UP001487740">
    <property type="component" value="Unassembled WGS sequence"/>
</dbReference>
<feature type="transmembrane region" description="Helical" evidence="4">
    <location>
        <begin position="190"/>
        <end position="210"/>
    </location>
</feature>
<name>A0AAW0UTW0_SCYPA</name>
<keyword evidence="4" id="KW-0186">Copper</keyword>
<keyword evidence="2 4" id="KW-1133">Transmembrane helix</keyword>
<evidence type="ECO:0000313" key="6">
    <source>
        <dbReference type="Proteomes" id="UP001487740"/>
    </source>
</evidence>
<comment type="subcellular location">
    <subcellularLocation>
        <location evidence="4">Membrane</location>
        <topology evidence="4">Multi-pass membrane protein</topology>
    </subcellularLocation>
</comment>
<evidence type="ECO:0000256" key="4">
    <source>
        <dbReference type="RuleBase" id="RU367022"/>
    </source>
</evidence>
<evidence type="ECO:0000256" key="1">
    <source>
        <dbReference type="ARBA" id="ARBA00022692"/>
    </source>
</evidence>
<organism evidence="5 6">
    <name type="scientific">Scylla paramamosain</name>
    <name type="common">Mud crab</name>
    <dbReference type="NCBI Taxonomy" id="85552"/>
    <lineage>
        <taxon>Eukaryota</taxon>
        <taxon>Metazoa</taxon>
        <taxon>Ecdysozoa</taxon>
        <taxon>Arthropoda</taxon>
        <taxon>Crustacea</taxon>
        <taxon>Multicrustacea</taxon>
        <taxon>Malacostraca</taxon>
        <taxon>Eumalacostraca</taxon>
        <taxon>Eucarida</taxon>
        <taxon>Decapoda</taxon>
        <taxon>Pleocyemata</taxon>
        <taxon>Brachyura</taxon>
        <taxon>Eubrachyura</taxon>
        <taxon>Portunoidea</taxon>
        <taxon>Portunidae</taxon>
        <taxon>Portuninae</taxon>
        <taxon>Scylla</taxon>
    </lineage>
</organism>
<accession>A0AAW0UTW0</accession>
<dbReference type="GO" id="GO:0016020">
    <property type="term" value="C:membrane"/>
    <property type="evidence" value="ECO:0007669"/>
    <property type="project" value="UniProtKB-SubCell"/>
</dbReference>